<gene>
    <name evidence="1" type="ORF">LCGC14_0995040</name>
</gene>
<reference evidence="1" key="1">
    <citation type="journal article" date="2015" name="Nature">
        <title>Complex archaea that bridge the gap between prokaryotes and eukaryotes.</title>
        <authorList>
            <person name="Spang A."/>
            <person name="Saw J.H."/>
            <person name="Jorgensen S.L."/>
            <person name="Zaremba-Niedzwiedzka K."/>
            <person name="Martijn J."/>
            <person name="Lind A.E."/>
            <person name="van Eijk R."/>
            <person name="Schleper C."/>
            <person name="Guy L."/>
            <person name="Ettema T.J."/>
        </authorList>
    </citation>
    <scope>NUCLEOTIDE SEQUENCE</scope>
</reference>
<accession>A0A0F9NR26</accession>
<sequence length="199" mass="22856">MFNTGNPCGTVGCTNDTQAYDIDLQMNRCRECAAKDEAEIMCKDKNCDSFTVENTYYCDAHLKLEKEELLAECASSPYGRCIGNPERYSNYDLLKMLNYPVDGKGKARCSTKGCGELGYRHDKEWLCKECSNITDGVNHPPHYTTGKIETIDVITDWNLNYCEGNVIKYLSRYKHKGTPLRDLKKAEWYLKRLIKQNEE</sequence>
<dbReference type="Pfam" id="PF11753">
    <property type="entry name" value="DUF3310"/>
    <property type="match status" value="1"/>
</dbReference>
<dbReference type="EMBL" id="LAZR01003806">
    <property type="protein sequence ID" value="KKN14537.1"/>
    <property type="molecule type" value="Genomic_DNA"/>
</dbReference>
<comment type="caution">
    <text evidence="1">The sequence shown here is derived from an EMBL/GenBank/DDBJ whole genome shotgun (WGS) entry which is preliminary data.</text>
</comment>
<proteinExistence type="predicted"/>
<dbReference type="AlphaFoldDB" id="A0A0F9NR26"/>
<name>A0A0F9NR26_9ZZZZ</name>
<dbReference type="InterPro" id="IPR021739">
    <property type="entry name" value="SaV-like"/>
</dbReference>
<organism evidence="1">
    <name type="scientific">marine sediment metagenome</name>
    <dbReference type="NCBI Taxonomy" id="412755"/>
    <lineage>
        <taxon>unclassified sequences</taxon>
        <taxon>metagenomes</taxon>
        <taxon>ecological metagenomes</taxon>
    </lineage>
</organism>
<evidence type="ECO:0000313" key="1">
    <source>
        <dbReference type="EMBL" id="KKN14537.1"/>
    </source>
</evidence>
<evidence type="ECO:0008006" key="2">
    <source>
        <dbReference type="Google" id="ProtNLM"/>
    </source>
</evidence>
<protein>
    <recommendedName>
        <fullName evidence="2">DUF3310 domain-containing protein</fullName>
    </recommendedName>
</protein>